<accession>A0A9P9IWI1</accession>
<dbReference type="EMBL" id="JAGMWT010000001">
    <property type="protein sequence ID" value="KAH7138213.1"/>
    <property type="molecule type" value="Genomic_DNA"/>
</dbReference>
<dbReference type="Proteomes" id="UP000700596">
    <property type="component" value="Unassembled WGS sequence"/>
</dbReference>
<keyword evidence="2" id="KW-1185">Reference proteome</keyword>
<protein>
    <submittedName>
        <fullName evidence="1">Uncharacterized protein</fullName>
    </submittedName>
</protein>
<organism evidence="1 2">
    <name type="scientific">Dendryphion nanum</name>
    <dbReference type="NCBI Taxonomy" id="256645"/>
    <lineage>
        <taxon>Eukaryota</taxon>
        <taxon>Fungi</taxon>
        <taxon>Dikarya</taxon>
        <taxon>Ascomycota</taxon>
        <taxon>Pezizomycotina</taxon>
        <taxon>Dothideomycetes</taxon>
        <taxon>Pleosporomycetidae</taxon>
        <taxon>Pleosporales</taxon>
        <taxon>Torulaceae</taxon>
        <taxon>Dendryphion</taxon>
    </lineage>
</organism>
<comment type="caution">
    <text evidence="1">The sequence shown here is derived from an EMBL/GenBank/DDBJ whole genome shotgun (WGS) entry which is preliminary data.</text>
</comment>
<evidence type="ECO:0000313" key="1">
    <source>
        <dbReference type="EMBL" id="KAH7138213.1"/>
    </source>
</evidence>
<sequence>MDAVISITICLIIVIGRQSLISTREKFAKAECHLRERLAKGTGRCMNGVEGKGQEGTKRHQSLCRTMWRSF</sequence>
<evidence type="ECO:0000313" key="2">
    <source>
        <dbReference type="Proteomes" id="UP000700596"/>
    </source>
</evidence>
<proteinExistence type="predicted"/>
<gene>
    <name evidence="1" type="ORF">B0J11DRAFT_9362</name>
</gene>
<dbReference type="AlphaFoldDB" id="A0A9P9IWI1"/>
<name>A0A9P9IWI1_9PLEO</name>
<reference evidence="1" key="1">
    <citation type="journal article" date="2021" name="Nat. Commun.">
        <title>Genetic determinants of endophytism in the Arabidopsis root mycobiome.</title>
        <authorList>
            <person name="Mesny F."/>
            <person name="Miyauchi S."/>
            <person name="Thiergart T."/>
            <person name="Pickel B."/>
            <person name="Atanasova L."/>
            <person name="Karlsson M."/>
            <person name="Huettel B."/>
            <person name="Barry K.W."/>
            <person name="Haridas S."/>
            <person name="Chen C."/>
            <person name="Bauer D."/>
            <person name="Andreopoulos W."/>
            <person name="Pangilinan J."/>
            <person name="LaButti K."/>
            <person name="Riley R."/>
            <person name="Lipzen A."/>
            <person name="Clum A."/>
            <person name="Drula E."/>
            <person name="Henrissat B."/>
            <person name="Kohler A."/>
            <person name="Grigoriev I.V."/>
            <person name="Martin F.M."/>
            <person name="Hacquard S."/>
        </authorList>
    </citation>
    <scope>NUCLEOTIDE SEQUENCE</scope>
    <source>
        <strain evidence="1">MPI-CAGE-CH-0243</strain>
    </source>
</reference>